<evidence type="ECO:0000313" key="1">
    <source>
        <dbReference type="EMBL" id="KAJ1144422.1"/>
    </source>
</evidence>
<reference evidence="1" key="1">
    <citation type="journal article" date="2022" name="bioRxiv">
        <title>Sequencing and chromosome-scale assembly of the giantPleurodeles waltlgenome.</title>
        <authorList>
            <person name="Brown T."/>
            <person name="Elewa A."/>
            <person name="Iarovenko S."/>
            <person name="Subramanian E."/>
            <person name="Araus A.J."/>
            <person name="Petzold A."/>
            <person name="Susuki M."/>
            <person name="Suzuki K.-i.T."/>
            <person name="Hayashi T."/>
            <person name="Toyoda A."/>
            <person name="Oliveira C."/>
            <person name="Osipova E."/>
            <person name="Leigh N.D."/>
            <person name="Simon A."/>
            <person name="Yun M.H."/>
        </authorList>
    </citation>
    <scope>NUCLEOTIDE SEQUENCE</scope>
    <source>
        <strain evidence="1">20211129_DDA</strain>
        <tissue evidence="1">Liver</tissue>
    </source>
</reference>
<evidence type="ECO:0000313" key="2">
    <source>
        <dbReference type="Proteomes" id="UP001066276"/>
    </source>
</evidence>
<gene>
    <name evidence="1" type="ORF">NDU88_010721</name>
</gene>
<protein>
    <submittedName>
        <fullName evidence="1">Uncharacterized protein</fullName>
    </submittedName>
</protein>
<dbReference type="Proteomes" id="UP001066276">
    <property type="component" value="Chromosome 6"/>
</dbReference>
<dbReference type="EMBL" id="JANPWB010000010">
    <property type="protein sequence ID" value="KAJ1144422.1"/>
    <property type="molecule type" value="Genomic_DNA"/>
</dbReference>
<comment type="caution">
    <text evidence="1">The sequence shown here is derived from an EMBL/GenBank/DDBJ whole genome shotgun (WGS) entry which is preliminary data.</text>
</comment>
<dbReference type="AlphaFoldDB" id="A0AAV7QYB4"/>
<organism evidence="1 2">
    <name type="scientific">Pleurodeles waltl</name>
    <name type="common">Iberian ribbed newt</name>
    <dbReference type="NCBI Taxonomy" id="8319"/>
    <lineage>
        <taxon>Eukaryota</taxon>
        <taxon>Metazoa</taxon>
        <taxon>Chordata</taxon>
        <taxon>Craniata</taxon>
        <taxon>Vertebrata</taxon>
        <taxon>Euteleostomi</taxon>
        <taxon>Amphibia</taxon>
        <taxon>Batrachia</taxon>
        <taxon>Caudata</taxon>
        <taxon>Salamandroidea</taxon>
        <taxon>Salamandridae</taxon>
        <taxon>Pleurodelinae</taxon>
        <taxon>Pleurodeles</taxon>
    </lineage>
</organism>
<name>A0AAV7QYB4_PLEWA</name>
<proteinExistence type="predicted"/>
<sequence>MPTRCPLCARFRDFESLLSGDITAGAPLILEVGAYLRAVAPAGAPPLSIHRPGTYTSSRAGSQYSHCYCSGVTLAIRRPQSYSIKRTDRL</sequence>
<accession>A0AAV7QYB4</accession>
<keyword evidence="2" id="KW-1185">Reference proteome</keyword>